<feature type="transmembrane region" description="Helical" evidence="1">
    <location>
        <begin position="41"/>
        <end position="60"/>
    </location>
</feature>
<keyword evidence="1" id="KW-1133">Transmembrane helix</keyword>
<geneLocation type="plasmid" evidence="2 3">
    <name>pAACI02</name>
</geneLocation>
<reference evidence="2 3" key="2">
    <citation type="journal article" date="2010" name="Stand. Genomic Sci.">
        <title>Complete genome sequence of Alicyclobacillus acidocaldarius type strain (104-IA).</title>
        <authorList>
            <person name="Mavromatis K."/>
            <person name="Sikorski J."/>
            <person name="Lapidus A."/>
            <person name="Glavina Del Rio T."/>
            <person name="Copeland A."/>
            <person name="Tice H."/>
            <person name="Cheng J.F."/>
            <person name="Lucas S."/>
            <person name="Chen F."/>
            <person name="Nolan M."/>
            <person name="Bruce D."/>
            <person name="Goodwin L."/>
            <person name="Pitluck S."/>
            <person name="Ivanova N."/>
            <person name="Ovchinnikova G."/>
            <person name="Pati A."/>
            <person name="Chen A."/>
            <person name="Palaniappan K."/>
            <person name="Land M."/>
            <person name="Hauser L."/>
            <person name="Chang Y.J."/>
            <person name="Jeffries C.D."/>
            <person name="Chain P."/>
            <person name="Meincke L."/>
            <person name="Sims D."/>
            <person name="Chertkov O."/>
            <person name="Han C."/>
            <person name="Brettin T."/>
            <person name="Detter J.C."/>
            <person name="Wahrenburg C."/>
            <person name="Rohde M."/>
            <person name="Pukall R."/>
            <person name="Goker M."/>
            <person name="Bristow J."/>
            <person name="Eisen J.A."/>
            <person name="Markowitz V."/>
            <person name="Hugenholtz P."/>
            <person name="Klenk H.P."/>
            <person name="Kyrpides N.C."/>
        </authorList>
    </citation>
    <scope>NUCLEOTIDE SEQUENCE [LARGE SCALE GENOMIC DNA]</scope>
    <source>
        <strain evidence="3">ATCC 27009 / DSM 446 / BCRC 14685 / JCM 5260 / KCTC 1825 / NBRC 15652 / NCIMB 11725 / NRRL B-14509 / 104-IA</strain>
        <plasmid evidence="2 3">pAACI02</plasmid>
    </source>
</reference>
<evidence type="ECO:0000313" key="3">
    <source>
        <dbReference type="Proteomes" id="UP000001917"/>
    </source>
</evidence>
<evidence type="ECO:0000313" key="2">
    <source>
        <dbReference type="EMBL" id="ACV60121.1"/>
    </source>
</evidence>
<accession>C8WYM7</accession>
<evidence type="ECO:0000256" key="1">
    <source>
        <dbReference type="SAM" id="Phobius"/>
    </source>
</evidence>
<reference evidence="3" key="1">
    <citation type="submission" date="2009-09" db="EMBL/GenBank/DDBJ databases">
        <title>The complete plasmid2 of Alicyclobacillus acidocaldarius subsp. acidocaldarius DSM 446.</title>
        <authorList>
            <consortium name="US DOE Joint Genome Institute (JGI-PGF)"/>
            <person name="Lucas S."/>
            <person name="Copeland A."/>
            <person name="Lapidus A."/>
            <person name="Glavina del Rio T."/>
            <person name="Dalin E."/>
            <person name="Tice H."/>
            <person name="Bruce D."/>
            <person name="Goodwin L."/>
            <person name="Pitluck S."/>
            <person name="Kyrpides N."/>
            <person name="Mavromatis K."/>
            <person name="Ivanova N."/>
            <person name="Ovchinnikova G."/>
            <person name="Chertkov O."/>
            <person name="Sims D."/>
            <person name="Brettin T."/>
            <person name="Detter J.C."/>
            <person name="Han C."/>
            <person name="Larimer F."/>
            <person name="Land M."/>
            <person name="Hauser L."/>
            <person name="Markowitz V."/>
            <person name="Cheng J.-F."/>
            <person name="Hugenholtz P."/>
            <person name="Woyke T."/>
            <person name="Wu D."/>
            <person name="Pukall R."/>
            <person name="Klenk H.-P."/>
            <person name="Eisen J.A."/>
        </authorList>
    </citation>
    <scope>NUCLEOTIDE SEQUENCE [LARGE SCALE GENOMIC DNA]</scope>
    <source>
        <strain evidence="3">ATCC 27009 / DSM 446 / BCRC 14685 / JCM 5260 / KCTC 1825 / NBRC 15652 / NCIMB 11725 / NRRL B-14509 / 104-IA</strain>
        <plasmid evidence="3">pAACI02</plasmid>
    </source>
</reference>
<dbReference type="AlphaFoldDB" id="C8WYM7"/>
<proteinExistence type="predicted"/>
<name>C8WYM7_ALIAD</name>
<keyword evidence="1" id="KW-0472">Membrane</keyword>
<organism evidence="2 3">
    <name type="scientific">Alicyclobacillus acidocaldarius subsp. acidocaldarius (strain ATCC 27009 / DSM 446 / BCRC 14685 / JCM 5260 / KCTC 1825 / NBRC 15652 / NCIMB 11725 / NRRL B-14509 / 104-IA)</name>
    <name type="common">Bacillus acidocaldarius</name>
    <dbReference type="NCBI Taxonomy" id="521098"/>
    <lineage>
        <taxon>Bacteria</taxon>
        <taxon>Bacillati</taxon>
        <taxon>Bacillota</taxon>
        <taxon>Bacilli</taxon>
        <taxon>Bacillales</taxon>
        <taxon>Alicyclobacillaceae</taxon>
        <taxon>Alicyclobacillus</taxon>
    </lineage>
</organism>
<protein>
    <submittedName>
        <fullName evidence="2">Uncharacterized protein</fullName>
    </submittedName>
</protein>
<feature type="transmembrane region" description="Helical" evidence="1">
    <location>
        <begin position="16"/>
        <end position="35"/>
    </location>
</feature>
<gene>
    <name evidence="2" type="ordered locus">Aaci_3125</name>
</gene>
<sequence>MKRRAFANLDRETKKLILLILSTVFNVGVMLMAGYLRFTFFWFYTSWAFSVFITTFFVLYRFENLSIDHFSDHTNDDSQHHEIYGCSDQEHHEGCRPFEE</sequence>
<dbReference type="HOGENOM" id="CLU_2353647_0_0_9"/>
<dbReference type="Proteomes" id="UP000001917">
    <property type="component" value="Plasmid pAACI02"/>
</dbReference>
<dbReference type="KEGG" id="aac:Aaci_3125"/>
<keyword evidence="1" id="KW-0812">Transmembrane</keyword>
<keyword evidence="3" id="KW-1185">Reference proteome</keyword>
<keyword evidence="2" id="KW-0614">Plasmid</keyword>
<dbReference type="EMBL" id="CP001729">
    <property type="protein sequence ID" value="ACV60121.1"/>
    <property type="molecule type" value="Genomic_DNA"/>
</dbReference>